<organism evidence="1 2">
    <name type="scientific">Hyphomonas atlantica</name>
    <dbReference type="NCBI Taxonomy" id="1280948"/>
    <lineage>
        <taxon>Bacteria</taxon>
        <taxon>Pseudomonadati</taxon>
        <taxon>Pseudomonadota</taxon>
        <taxon>Alphaproteobacteria</taxon>
        <taxon>Hyphomonadales</taxon>
        <taxon>Hyphomonadaceae</taxon>
        <taxon>Hyphomonas</taxon>
    </lineage>
</organism>
<dbReference type="AlphaFoldDB" id="A0A3B9L0F4"/>
<dbReference type="SUPFAM" id="SSF56091">
    <property type="entry name" value="DNA ligase/mRNA capping enzyme, catalytic domain"/>
    <property type="match status" value="1"/>
</dbReference>
<proteinExistence type="predicted"/>
<accession>A0A3B9L0F4</accession>
<dbReference type="EMBL" id="DMBR01000174">
    <property type="protein sequence ID" value="HAE94045.1"/>
    <property type="molecule type" value="Genomic_DNA"/>
</dbReference>
<gene>
    <name evidence="1" type="ORF">DCG65_05765</name>
</gene>
<dbReference type="Gene3D" id="1.10.287.610">
    <property type="entry name" value="Helix hairpin bin"/>
    <property type="match status" value="1"/>
</dbReference>
<evidence type="ECO:0000313" key="2">
    <source>
        <dbReference type="Proteomes" id="UP000259173"/>
    </source>
</evidence>
<evidence type="ECO:0000313" key="1">
    <source>
        <dbReference type="EMBL" id="HAE94045.1"/>
    </source>
</evidence>
<dbReference type="Proteomes" id="UP000259173">
    <property type="component" value="Unassembled WGS sequence"/>
</dbReference>
<dbReference type="GO" id="GO:0016874">
    <property type="term" value="F:ligase activity"/>
    <property type="evidence" value="ECO:0007669"/>
    <property type="project" value="UniProtKB-KW"/>
</dbReference>
<comment type="caution">
    <text evidence="1">The sequence shown here is derived from an EMBL/GenBank/DDBJ whole genome shotgun (WGS) entry which is preliminary data.</text>
</comment>
<name>A0A3B9L0F4_9PROT</name>
<keyword evidence="1" id="KW-0436">Ligase</keyword>
<sequence>MSEATPVEDLTPDEAAAELARLAALISEADAAYYQEDAPVLTDAEYDAARQRNLAIEARFPNLKREDSPSDRV</sequence>
<protein>
    <submittedName>
        <fullName evidence="1">DNA ligase (NAD(+)) LigA</fullName>
    </submittedName>
</protein>
<reference evidence="1 2" key="1">
    <citation type="journal article" date="2018" name="Nat. Biotechnol.">
        <title>A standardized bacterial taxonomy based on genome phylogeny substantially revises the tree of life.</title>
        <authorList>
            <person name="Parks D.H."/>
            <person name="Chuvochina M."/>
            <person name="Waite D.W."/>
            <person name="Rinke C."/>
            <person name="Skarshewski A."/>
            <person name="Chaumeil P.A."/>
            <person name="Hugenholtz P."/>
        </authorList>
    </citation>
    <scope>NUCLEOTIDE SEQUENCE [LARGE SCALE GENOMIC DNA]</scope>
    <source>
        <strain evidence="1">UBA8557</strain>
    </source>
</reference>
<feature type="non-terminal residue" evidence="1">
    <location>
        <position position="73"/>
    </location>
</feature>